<keyword evidence="3" id="KW-1185">Reference proteome</keyword>
<name>A0A919JK91_9ACTN</name>
<protein>
    <recommendedName>
        <fullName evidence="4">Alpha/beta hydrolase family protein</fullName>
    </recommendedName>
</protein>
<dbReference type="SUPFAM" id="SSF53474">
    <property type="entry name" value="alpha/beta-Hydrolases"/>
    <property type="match status" value="1"/>
</dbReference>
<feature type="signal peptide" evidence="1">
    <location>
        <begin position="1"/>
        <end position="26"/>
    </location>
</feature>
<dbReference type="RefSeq" id="WP_203770588.1">
    <property type="nucleotide sequence ID" value="NZ_BOMQ01000051.1"/>
</dbReference>
<keyword evidence="1" id="KW-0732">Signal</keyword>
<comment type="caution">
    <text evidence="2">The sequence shown here is derived from an EMBL/GenBank/DDBJ whole genome shotgun (WGS) entry which is preliminary data.</text>
</comment>
<evidence type="ECO:0000256" key="1">
    <source>
        <dbReference type="SAM" id="SignalP"/>
    </source>
</evidence>
<sequence length="537" mass="56863">MLLPRARIAATAGTLLVLSLIGPAHGAPAGLPPPADERAAAPPADCSARVGYRRNEVLPGYAVPDRALGRVCVPLSWIDPAPAGYPGDYRVRAFSFAEAQRQLDACRAAPPCSALSDVAGYVPDQFRSTGVIDLVGAIDPFAADVDLADIRRPAYFGRAPYREGIAAAEPRTSTVEFTVPAEPYEVINRGSAGPVRLRGWYLRGAGVRAAGGRRIRALAVLLGGRTIETTAVQDPGDPLYTQDVTGAYQGVSYPSRGTEKWGARQWREYLAALHRAGFDVLTVDKRGHGISGGLSADNTLQQGLDLLRMVDALGSGAGLRALGPDGATRTGAEAARRMLGPGDPARTMPVLLGGASQGAYATQWAMDANLHRWCSLDTPGRPCHPPWGNRRIRGALILAAQWGMPFFDPGDLIYAAAQAEVNHFVYAPTSEPLAGLGDWPATFIGQGLWDEYQGPLASFSAYRRAGGRAELAFVRGPHSENEHGAANVAYLRERLVRFATAVVTGAPVPASRFATLPEAVAASPPVWEPSTVPAATR</sequence>
<gene>
    <name evidence="2" type="ORF">Ani05nite_42160</name>
</gene>
<dbReference type="InterPro" id="IPR029058">
    <property type="entry name" value="AB_hydrolase_fold"/>
</dbReference>
<dbReference type="EMBL" id="BOMQ01000051">
    <property type="protein sequence ID" value="GIE50682.1"/>
    <property type="molecule type" value="Genomic_DNA"/>
</dbReference>
<feature type="chain" id="PRO_5037862022" description="Alpha/beta hydrolase family protein" evidence="1">
    <location>
        <begin position="27"/>
        <end position="537"/>
    </location>
</feature>
<organism evidence="2 3">
    <name type="scientific">Actinoplanes nipponensis</name>
    <dbReference type="NCBI Taxonomy" id="135950"/>
    <lineage>
        <taxon>Bacteria</taxon>
        <taxon>Bacillati</taxon>
        <taxon>Actinomycetota</taxon>
        <taxon>Actinomycetes</taxon>
        <taxon>Micromonosporales</taxon>
        <taxon>Micromonosporaceae</taxon>
        <taxon>Actinoplanes</taxon>
    </lineage>
</organism>
<evidence type="ECO:0000313" key="2">
    <source>
        <dbReference type="EMBL" id="GIE50682.1"/>
    </source>
</evidence>
<dbReference type="Gene3D" id="3.40.50.1820">
    <property type="entry name" value="alpha/beta hydrolase"/>
    <property type="match status" value="1"/>
</dbReference>
<dbReference type="Proteomes" id="UP000647172">
    <property type="component" value="Unassembled WGS sequence"/>
</dbReference>
<accession>A0A919JK91</accession>
<evidence type="ECO:0008006" key="4">
    <source>
        <dbReference type="Google" id="ProtNLM"/>
    </source>
</evidence>
<reference evidence="2" key="1">
    <citation type="submission" date="2021-01" db="EMBL/GenBank/DDBJ databases">
        <title>Whole genome shotgun sequence of Actinoplanes nipponensis NBRC 14063.</title>
        <authorList>
            <person name="Komaki H."/>
            <person name="Tamura T."/>
        </authorList>
    </citation>
    <scope>NUCLEOTIDE SEQUENCE</scope>
    <source>
        <strain evidence="2">NBRC 14063</strain>
    </source>
</reference>
<proteinExistence type="predicted"/>
<dbReference type="AlphaFoldDB" id="A0A919JK91"/>
<evidence type="ECO:0000313" key="3">
    <source>
        <dbReference type="Proteomes" id="UP000647172"/>
    </source>
</evidence>